<evidence type="ECO:0000256" key="5">
    <source>
        <dbReference type="ARBA" id="ARBA00022519"/>
    </source>
</evidence>
<feature type="transmembrane region" description="Helical" evidence="9">
    <location>
        <begin position="12"/>
        <end position="32"/>
    </location>
</feature>
<accession>A0ABQ6M0Q3</accession>
<evidence type="ECO:0000256" key="1">
    <source>
        <dbReference type="ARBA" id="ARBA00004196"/>
    </source>
</evidence>
<evidence type="ECO:0000256" key="6">
    <source>
        <dbReference type="ARBA" id="ARBA00022679"/>
    </source>
</evidence>
<evidence type="ECO:0000256" key="3">
    <source>
        <dbReference type="ARBA" id="ARBA00012621"/>
    </source>
</evidence>
<evidence type="ECO:0000259" key="11">
    <source>
        <dbReference type="Pfam" id="PF04413"/>
    </source>
</evidence>
<dbReference type="Pfam" id="PF00534">
    <property type="entry name" value="Glycos_transf_1"/>
    <property type="match status" value="1"/>
</dbReference>
<dbReference type="EMBL" id="BSYJ01000004">
    <property type="protein sequence ID" value="GMG87886.1"/>
    <property type="molecule type" value="Genomic_DNA"/>
</dbReference>
<keyword evidence="6 9" id="KW-0808">Transferase</keyword>
<sequence length="438" mass="49642">MPDNHSIPAPMRLIYTWLLRLSMPFILMRLWWRGRRAPAYRERWRERLGVVPARRGRAKLVWLHSVSVGETLAAVPLIRALRSRNPDWQWLVTTTTPTGSERVRDAFREQLGRNMLHYYAPYDLPECLRRFTTQLRPDLLVVMETELWPNLLRHCDRRQVPALLANARLSEKSARGYARIGGITREMLQSLDRVVAQYQDDGDRFIRLGLPPERLSISGNIKFDLEIPAGLRSEALALADRWRGGSKRPLVLAASTHAGEEEQVLDAFAKVLEERENALLILVPRHPERFGPVAELCRKRGYDVCRRSEGIPPKPEQQVLLGDTMGELLKFFGASDIAFVGGSLVPVGGHNMIEPAAWGVPVICGNHLHNFARVSEMMQRDGAMAVVEDADALAEKILWLLSDDNLRQKVGRRALEVAEANRGALQRLIHEVEALAAR</sequence>
<dbReference type="SUPFAM" id="SSF53756">
    <property type="entry name" value="UDP-Glycosyltransferase/glycogen phosphorylase"/>
    <property type="match status" value="1"/>
</dbReference>
<evidence type="ECO:0000256" key="8">
    <source>
        <dbReference type="ARBA" id="ARBA00049183"/>
    </source>
</evidence>
<dbReference type="PANTHER" id="PTHR42755">
    <property type="entry name" value="3-DEOXY-MANNO-OCTULOSONATE CYTIDYLYLTRANSFERASE"/>
    <property type="match status" value="1"/>
</dbReference>
<feature type="domain" description="3-deoxy-D-manno-octulosonic-acid transferase N-terminal" evidence="11">
    <location>
        <begin position="42"/>
        <end position="224"/>
    </location>
</feature>
<comment type="function">
    <text evidence="9">Involved in lipopolysaccharide (LPS) biosynthesis. Catalyzes the transfer of 3-deoxy-D-manno-octulosonate (Kdo) residue(s) from CMP-Kdo to lipid IV(A), the tetraacyldisaccharide-1,4'-bisphosphate precursor of lipid A.</text>
</comment>
<dbReference type="InterPro" id="IPR001296">
    <property type="entry name" value="Glyco_trans_1"/>
</dbReference>
<keyword evidence="9" id="KW-1003">Cell membrane</keyword>
<evidence type="ECO:0000256" key="7">
    <source>
        <dbReference type="ARBA" id="ARBA00031445"/>
    </source>
</evidence>
<keyword evidence="9" id="KW-0448">Lipopolysaccharide biosynthesis</keyword>
<comment type="catalytic activity">
    <reaction evidence="8 9">
        <text>lipid IVA (E. coli) + CMP-3-deoxy-beta-D-manno-octulosonate = alpha-Kdo-(2-&gt;6)-lipid IVA (E. coli) + CMP + H(+)</text>
        <dbReference type="Rhea" id="RHEA:28066"/>
        <dbReference type="ChEBI" id="CHEBI:15378"/>
        <dbReference type="ChEBI" id="CHEBI:58603"/>
        <dbReference type="ChEBI" id="CHEBI:60364"/>
        <dbReference type="ChEBI" id="CHEBI:60377"/>
        <dbReference type="ChEBI" id="CHEBI:85987"/>
        <dbReference type="EC" id="2.4.99.12"/>
    </reaction>
</comment>
<dbReference type="NCBIfam" id="NF004388">
    <property type="entry name" value="PRK05749.1-4"/>
    <property type="match status" value="1"/>
</dbReference>
<proteinExistence type="inferred from homology"/>
<keyword evidence="9" id="KW-0472">Membrane</keyword>
<dbReference type="GO" id="GO:0016740">
    <property type="term" value="F:transferase activity"/>
    <property type="evidence" value="ECO:0007669"/>
    <property type="project" value="UniProtKB-KW"/>
</dbReference>
<dbReference type="InterPro" id="IPR039901">
    <property type="entry name" value="Kdotransferase"/>
</dbReference>
<evidence type="ECO:0000256" key="2">
    <source>
        <dbReference type="ARBA" id="ARBA00004713"/>
    </source>
</evidence>
<evidence type="ECO:0000313" key="12">
    <source>
        <dbReference type="EMBL" id="GMG87886.1"/>
    </source>
</evidence>
<keyword evidence="5" id="KW-0997">Cell inner membrane</keyword>
<dbReference type="InterPro" id="IPR007507">
    <property type="entry name" value="Glycos_transf_N"/>
</dbReference>
<organism evidence="12 13">
    <name type="scientific">Biformimicrobium ophioploci</name>
    <dbReference type="NCBI Taxonomy" id="3036711"/>
    <lineage>
        <taxon>Bacteria</taxon>
        <taxon>Pseudomonadati</taxon>
        <taxon>Pseudomonadota</taxon>
        <taxon>Gammaproteobacteria</taxon>
        <taxon>Cellvibrionales</taxon>
        <taxon>Microbulbiferaceae</taxon>
        <taxon>Biformimicrobium</taxon>
    </lineage>
</organism>
<dbReference type="Gene3D" id="3.40.50.2000">
    <property type="entry name" value="Glycogen Phosphorylase B"/>
    <property type="match status" value="1"/>
</dbReference>
<comment type="pathway">
    <text evidence="2 9">Bacterial outer membrane biogenesis; LPS core biosynthesis.</text>
</comment>
<dbReference type="Pfam" id="PF04413">
    <property type="entry name" value="Glycos_transf_N"/>
    <property type="match status" value="1"/>
</dbReference>
<gene>
    <name evidence="12" type="primary">waaA</name>
    <name evidence="12" type="ORF">MNKW57_22070</name>
</gene>
<protein>
    <recommendedName>
        <fullName evidence="4 9">3-deoxy-D-manno-octulosonic acid transferase</fullName>
        <shortName evidence="9">Kdo transferase</shortName>
        <ecNumber evidence="3 9">2.4.99.12</ecNumber>
    </recommendedName>
    <alternativeName>
        <fullName evidence="7 9">Lipid IV(A) 3-deoxy-D-manno-octulosonic acid transferase</fullName>
    </alternativeName>
</protein>
<evidence type="ECO:0000313" key="13">
    <source>
        <dbReference type="Proteomes" id="UP001224392"/>
    </source>
</evidence>
<reference evidence="12 13" key="1">
    <citation type="submission" date="2023-04" db="EMBL/GenBank/DDBJ databases">
        <title>Marinobulbifer ophiurae gen. nov., sp. Nov., isolate from tissue of brittle star Ophioplocus japonicus.</title>
        <authorList>
            <person name="Kawano K."/>
            <person name="Sawayama S."/>
            <person name="Nakagawa S."/>
        </authorList>
    </citation>
    <scope>NUCLEOTIDE SEQUENCE [LARGE SCALE GENOMIC DNA]</scope>
    <source>
        <strain evidence="12 13">NKW57</strain>
    </source>
</reference>
<dbReference type="Proteomes" id="UP001224392">
    <property type="component" value="Unassembled WGS sequence"/>
</dbReference>
<feature type="domain" description="Glycosyl transferase family 1" evidence="10">
    <location>
        <begin position="263"/>
        <end position="414"/>
    </location>
</feature>
<dbReference type="PANTHER" id="PTHR42755:SF1">
    <property type="entry name" value="3-DEOXY-D-MANNO-OCTULOSONIC ACID TRANSFERASE, MITOCHONDRIAL-RELATED"/>
    <property type="match status" value="1"/>
</dbReference>
<keyword evidence="13" id="KW-1185">Reference proteome</keyword>
<dbReference type="Gene3D" id="3.40.50.11720">
    <property type="entry name" value="3-Deoxy-D-manno-octulosonic-acid transferase, N-terminal domain"/>
    <property type="match status" value="1"/>
</dbReference>
<evidence type="ECO:0000259" key="10">
    <source>
        <dbReference type="Pfam" id="PF00534"/>
    </source>
</evidence>
<evidence type="ECO:0000256" key="9">
    <source>
        <dbReference type="RuleBase" id="RU365103"/>
    </source>
</evidence>
<dbReference type="RefSeq" id="WP_352176371.1">
    <property type="nucleotide sequence ID" value="NZ_BSYJ01000004.1"/>
</dbReference>
<keyword evidence="9" id="KW-1133">Transmembrane helix</keyword>
<comment type="subcellular location">
    <subcellularLocation>
        <location evidence="1">Cell envelope</location>
    </subcellularLocation>
    <subcellularLocation>
        <location evidence="9">Cell membrane</location>
    </subcellularLocation>
</comment>
<keyword evidence="9" id="KW-0812">Transmembrane</keyword>
<dbReference type="InterPro" id="IPR038107">
    <property type="entry name" value="Glycos_transf_N_sf"/>
</dbReference>
<comment type="caution">
    <text evidence="12">The sequence shown here is derived from an EMBL/GenBank/DDBJ whole genome shotgun (WGS) entry which is preliminary data.</text>
</comment>
<name>A0ABQ6M0Q3_9GAMM</name>
<dbReference type="EC" id="2.4.99.12" evidence="3 9"/>
<evidence type="ECO:0000256" key="4">
    <source>
        <dbReference type="ARBA" id="ARBA00019077"/>
    </source>
</evidence>
<comment type="similarity">
    <text evidence="9">Belongs to the glycosyltransferase group 1 family.</text>
</comment>